<evidence type="ECO:0000313" key="3">
    <source>
        <dbReference type="Proteomes" id="UP001268542"/>
    </source>
</evidence>
<dbReference type="PRINTS" id="PR00598">
    <property type="entry name" value="HTHMARR"/>
</dbReference>
<name>A0ABU3PYD7_9ACTN</name>
<sequence length="160" mass="17460">MTDDAPWLDAEEQEAWLALVGVLLRLGPALDSQVQRDSGMTHFDYQVLAMLSDEPGRRLPMSELAGRVNASLSRLSHVVKKLEARGWVQRSPSPTSRRVTECTLSEEGYAVLVEAAPGHVGTVRQLVLDGLSRDQVRQLTAIAATIRGNLETSGLRTLDG</sequence>
<dbReference type="SMART" id="SM00347">
    <property type="entry name" value="HTH_MARR"/>
    <property type="match status" value="1"/>
</dbReference>
<dbReference type="SUPFAM" id="SSF46785">
    <property type="entry name" value="Winged helix' DNA-binding domain"/>
    <property type="match status" value="1"/>
</dbReference>
<gene>
    <name evidence="2" type="ORF">RDV89_13940</name>
</gene>
<dbReference type="InterPro" id="IPR036388">
    <property type="entry name" value="WH-like_DNA-bd_sf"/>
</dbReference>
<dbReference type="EMBL" id="JAVYII010000006">
    <property type="protein sequence ID" value="MDT9594179.1"/>
    <property type="molecule type" value="Genomic_DNA"/>
</dbReference>
<keyword evidence="3" id="KW-1185">Reference proteome</keyword>
<dbReference type="PANTHER" id="PTHR33164:SF99">
    <property type="entry name" value="MARR FAMILY REGULATORY PROTEIN"/>
    <property type="match status" value="1"/>
</dbReference>
<dbReference type="InterPro" id="IPR000835">
    <property type="entry name" value="HTH_MarR-typ"/>
</dbReference>
<organism evidence="2 3">
    <name type="scientific">Nocardioides imazamoxiresistens</name>
    <dbReference type="NCBI Taxonomy" id="3231893"/>
    <lineage>
        <taxon>Bacteria</taxon>
        <taxon>Bacillati</taxon>
        <taxon>Actinomycetota</taxon>
        <taxon>Actinomycetes</taxon>
        <taxon>Propionibacteriales</taxon>
        <taxon>Nocardioidaceae</taxon>
        <taxon>Nocardioides</taxon>
    </lineage>
</organism>
<feature type="domain" description="HTH marR-type" evidence="1">
    <location>
        <begin position="12"/>
        <end position="148"/>
    </location>
</feature>
<evidence type="ECO:0000313" key="2">
    <source>
        <dbReference type="EMBL" id="MDT9594179.1"/>
    </source>
</evidence>
<dbReference type="InterPro" id="IPR036390">
    <property type="entry name" value="WH_DNA-bd_sf"/>
</dbReference>
<dbReference type="PANTHER" id="PTHR33164">
    <property type="entry name" value="TRANSCRIPTIONAL REGULATOR, MARR FAMILY"/>
    <property type="match status" value="1"/>
</dbReference>
<dbReference type="Gene3D" id="1.10.10.10">
    <property type="entry name" value="Winged helix-like DNA-binding domain superfamily/Winged helix DNA-binding domain"/>
    <property type="match status" value="1"/>
</dbReference>
<dbReference type="InterPro" id="IPR039422">
    <property type="entry name" value="MarR/SlyA-like"/>
</dbReference>
<protein>
    <submittedName>
        <fullName evidence="2">MarR family transcriptional regulator</fullName>
    </submittedName>
</protein>
<dbReference type="Pfam" id="PF01047">
    <property type="entry name" value="MarR"/>
    <property type="match status" value="1"/>
</dbReference>
<proteinExistence type="predicted"/>
<accession>A0ABU3PYD7</accession>
<dbReference type="PROSITE" id="PS50995">
    <property type="entry name" value="HTH_MARR_2"/>
    <property type="match status" value="1"/>
</dbReference>
<dbReference type="RefSeq" id="WP_315733674.1">
    <property type="nucleotide sequence ID" value="NZ_JAVYII010000006.1"/>
</dbReference>
<evidence type="ECO:0000259" key="1">
    <source>
        <dbReference type="PROSITE" id="PS50995"/>
    </source>
</evidence>
<reference evidence="2 3" key="1">
    <citation type="submission" date="2023-08" db="EMBL/GenBank/DDBJ databases">
        <title>Nocardioides seae sp. nov., a bacterium isolated from a soil.</title>
        <authorList>
            <person name="Wang X."/>
        </authorList>
    </citation>
    <scope>NUCLEOTIDE SEQUENCE [LARGE SCALE GENOMIC DNA]</scope>
    <source>
        <strain evidence="2 3">YZH12</strain>
    </source>
</reference>
<dbReference type="Proteomes" id="UP001268542">
    <property type="component" value="Unassembled WGS sequence"/>
</dbReference>
<comment type="caution">
    <text evidence="2">The sequence shown here is derived from an EMBL/GenBank/DDBJ whole genome shotgun (WGS) entry which is preliminary data.</text>
</comment>